<evidence type="ECO:0000256" key="1">
    <source>
        <dbReference type="ARBA" id="ARBA00034117"/>
    </source>
</evidence>
<gene>
    <name evidence="4" type="ORF">DDV21_010060</name>
</gene>
<feature type="domain" description="LXG" evidence="3">
    <location>
        <begin position="1"/>
        <end position="220"/>
    </location>
</feature>
<dbReference type="EMBL" id="CP031733">
    <property type="protein sequence ID" value="AXQ79395.1"/>
    <property type="molecule type" value="Genomic_DNA"/>
</dbReference>
<evidence type="ECO:0000313" key="4">
    <source>
        <dbReference type="EMBL" id="AXQ79395.1"/>
    </source>
</evidence>
<organism evidence="4 5">
    <name type="scientific">Streptococcus chenjunshii</name>
    <dbReference type="NCBI Taxonomy" id="2173853"/>
    <lineage>
        <taxon>Bacteria</taxon>
        <taxon>Bacillati</taxon>
        <taxon>Bacillota</taxon>
        <taxon>Bacilli</taxon>
        <taxon>Lactobacillales</taxon>
        <taxon>Streptococcaceae</taxon>
        <taxon>Streptococcus</taxon>
    </lineage>
</organism>
<evidence type="ECO:0000313" key="5">
    <source>
        <dbReference type="Proteomes" id="UP000246115"/>
    </source>
</evidence>
<protein>
    <recommendedName>
        <fullName evidence="3">LXG domain-containing protein</fullName>
    </recommendedName>
</protein>
<sequence length="484" mass="53884">MVKMVLGSSDSQASSVASLADNYTSGFSSIISAIENLANADGLEGEAYTNVKTYGSTVVTPLAKGFILLADAAKTDTQLLPDRYRSDVGSEDLDEDTLTAQISAYQSTIDANNTTLGKMEADDPNKSSVQSAVNDDTAEKGKLEEKLRKLREYDAASSGFFDDIADLETNINTGLSQLQTDVAAFNGSFTIPSKKALNWTKAINTKWEKRTLVMDYVNTYGFDRATAETLYKLQEGILEKADKENWSNKKVLYEYNRLIASFAPDSYVSTRWKAICGTEEKEERDKLCKEYGLSSGDIETLEKGIVTQHTDSEVSKDFAHEAVQIAAFTEESWDFISTDNAVHNLSHIVNEGLEHEEISFKGDVDSGRYSDSDFNSDLDAINYYKRATADKADRDDIFTIGADYNSGISDNSINRVNEFYDNYDYSGIIFGWGKKSGEDVVEDIIEDETIGSNHISSPYSDDEKEKHKKDFYDYLERGEKKNVK</sequence>
<comment type="similarity">
    <text evidence="1">In the N-terminal section; belongs to the LXG family.</text>
</comment>
<dbReference type="PROSITE" id="PS51756">
    <property type="entry name" value="LXG"/>
    <property type="match status" value="1"/>
</dbReference>
<evidence type="ECO:0000256" key="2">
    <source>
        <dbReference type="SAM" id="MobiDB-lite"/>
    </source>
</evidence>
<dbReference type="RefSeq" id="WP_117287797.1">
    <property type="nucleotide sequence ID" value="NZ_CP031733.1"/>
</dbReference>
<dbReference type="KEGG" id="schj:DDV21_010060"/>
<accession>A0A346NEF0</accession>
<dbReference type="Pfam" id="PF04740">
    <property type="entry name" value="LXG"/>
    <property type="match status" value="1"/>
</dbReference>
<reference evidence="5" key="1">
    <citation type="submission" date="2018-08" db="EMBL/GenBank/DDBJ databases">
        <title>Streptococcus chenjunshii sp. nov., isolated from stools sample of the Tibetan antelope in the Qinghai-Tibet plateau, China.</title>
        <authorList>
            <person name="Tian Z."/>
        </authorList>
    </citation>
    <scope>NUCLEOTIDE SEQUENCE [LARGE SCALE GENOMIC DNA]</scope>
    <source>
        <strain evidence="5">Z15</strain>
    </source>
</reference>
<dbReference type="AlphaFoldDB" id="A0A346NEF0"/>
<name>A0A346NEF0_9STRE</name>
<proteinExistence type="inferred from homology"/>
<evidence type="ECO:0000259" key="3">
    <source>
        <dbReference type="PROSITE" id="PS51756"/>
    </source>
</evidence>
<dbReference type="Proteomes" id="UP000246115">
    <property type="component" value="Chromosome"/>
</dbReference>
<dbReference type="InterPro" id="IPR006829">
    <property type="entry name" value="LXG_dom"/>
</dbReference>
<feature type="region of interest" description="Disordered" evidence="2">
    <location>
        <begin position="120"/>
        <end position="140"/>
    </location>
</feature>